<accession>A0AAE0KLP1</accession>
<dbReference type="Proteomes" id="UP001287356">
    <property type="component" value="Unassembled WGS sequence"/>
</dbReference>
<proteinExistence type="predicted"/>
<dbReference type="EMBL" id="JAULSN010000002">
    <property type="protein sequence ID" value="KAK3379028.1"/>
    <property type="molecule type" value="Genomic_DNA"/>
</dbReference>
<name>A0AAE0KLP1_9PEZI</name>
<gene>
    <name evidence="2" type="ORF">B0T24DRAFT_716683</name>
</gene>
<keyword evidence="3" id="KW-1185">Reference proteome</keyword>
<reference evidence="2" key="1">
    <citation type="journal article" date="2023" name="Mol. Phylogenet. Evol.">
        <title>Genome-scale phylogeny and comparative genomics of the fungal order Sordariales.</title>
        <authorList>
            <person name="Hensen N."/>
            <person name="Bonometti L."/>
            <person name="Westerberg I."/>
            <person name="Brannstrom I.O."/>
            <person name="Guillou S."/>
            <person name="Cros-Aarteil S."/>
            <person name="Calhoun S."/>
            <person name="Haridas S."/>
            <person name="Kuo A."/>
            <person name="Mondo S."/>
            <person name="Pangilinan J."/>
            <person name="Riley R."/>
            <person name="LaButti K."/>
            <person name="Andreopoulos B."/>
            <person name="Lipzen A."/>
            <person name="Chen C."/>
            <person name="Yan M."/>
            <person name="Daum C."/>
            <person name="Ng V."/>
            <person name="Clum A."/>
            <person name="Steindorff A."/>
            <person name="Ohm R.A."/>
            <person name="Martin F."/>
            <person name="Silar P."/>
            <person name="Natvig D.O."/>
            <person name="Lalanne C."/>
            <person name="Gautier V."/>
            <person name="Ament-Velasquez S.L."/>
            <person name="Kruys A."/>
            <person name="Hutchinson M.I."/>
            <person name="Powell A.J."/>
            <person name="Barry K."/>
            <person name="Miller A.N."/>
            <person name="Grigoriev I.V."/>
            <person name="Debuchy R."/>
            <person name="Gladieux P."/>
            <person name="Hiltunen Thoren M."/>
            <person name="Johannesson H."/>
        </authorList>
    </citation>
    <scope>NUCLEOTIDE SEQUENCE</scope>
    <source>
        <strain evidence="2">CBS 958.72</strain>
    </source>
</reference>
<organism evidence="2 3">
    <name type="scientific">Lasiosphaeria ovina</name>
    <dbReference type="NCBI Taxonomy" id="92902"/>
    <lineage>
        <taxon>Eukaryota</taxon>
        <taxon>Fungi</taxon>
        <taxon>Dikarya</taxon>
        <taxon>Ascomycota</taxon>
        <taxon>Pezizomycotina</taxon>
        <taxon>Sordariomycetes</taxon>
        <taxon>Sordariomycetidae</taxon>
        <taxon>Sordariales</taxon>
        <taxon>Lasiosphaeriaceae</taxon>
        <taxon>Lasiosphaeria</taxon>
    </lineage>
</organism>
<dbReference type="AlphaFoldDB" id="A0AAE0KLP1"/>
<reference evidence="2" key="2">
    <citation type="submission" date="2023-06" db="EMBL/GenBank/DDBJ databases">
        <authorList>
            <consortium name="Lawrence Berkeley National Laboratory"/>
            <person name="Haridas S."/>
            <person name="Hensen N."/>
            <person name="Bonometti L."/>
            <person name="Westerberg I."/>
            <person name="Brannstrom I.O."/>
            <person name="Guillou S."/>
            <person name="Cros-Aarteil S."/>
            <person name="Calhoun S."/>
            <person name="Kuo A."/>
            <person name="Mondo S."/>
            <person name="Pangilinan J."/>
            <person name="Riley R."/>
            <person name="Labutti K."/>
            <person name="Andreopoulos B."/>
            <person name="Lipzen A."/>
            <person name="Chen C."/>
            <person name="Yanf M."/>
            <person name="Daum C."/>
            <person name="Ng V."/>
            <person name="Clum A."/>
            <person name="Steindorff A."/>
            <person name="Ohm R."/>
            <person name="Martin F."/>
            <person name="Silar P."/>
            <person name="Natvig D."/>
            <person name="Lalanne C."/>
            <person name="Gautier V."/>
            <person name="Ament-Velasquez S.L."/>
            <person name="Kruys A."/>
            <person name="Hutchinson M.I."/>
            <person name="Powell A.J."/>
            <person name="Barry K."/>
            <person name="Miller A.N."/>
            <person name="Grigoriev I.V."/>
            <person name="Debuchy R."/>
            <person name="Gladieux P."/>
            <person name="Thoren M.H."/>
            <person name="Johannesson H."/>
        </authorList>
    </citation>
    <scope>NUCLEOTIDE SEQUENCE</scope>
    <source>
        <strain evidence="2">CBS 958.72</strain>
    </source>
</reference>
<feature type="region of interest" description="Disordered" evidence="1">
    <location>
        <begin position="126"/>
        <end position="149"/>
    </location>
</feature>
<sequence>MAELTYTQIVDGLPLSEVVDDAYDDGGSSLSYLHPLYTKHTELCSGVLETTRQFHLIYAYQAASSGSRAFKTHLTGYRYFSLPVKKPAETNVDCRLTNAPIKISFCHTPPTEKKPIAATVTPHLGVTSSRRHPAKPAVKRTSTKDSPGHIIAASAGNPWGRTLGGLLLLCQVLGSYGISGITNVVDPDNARQSGKCLAQ</sequence>
<evidence type="ECO:0000313" key="2">
    <source>
        <dbReference type="EMBL" id="KAK3379028.1"/>
    </source>
</evidence>
<feature type="compositionally biased region" description="Basic residues" evidence="1">
    <location>
        <begin position="129"/>
        <end position="138"/>
    </location>
</feature>
<comment type="caution">
    <text evidence="2">The sequence shown here is derived from an EMBL/GenBank/DDBJ whole genome shotgun (WGS) entry which is preliminary data.</text>
</comment>
<evidence type="ECO:0000256" key="1">
    <source>
        <dbReference type="SAM" id="MobiDB-lite"/>
    </source>
</evidence>
<protein>
    <submittedName>
        <fullName evidence="2">Uncharacterized protein</fullName>
    </submittedName>
</protein>
<evidence type="ECO:0000313" key="3">
    <source>
        <dbReference type="Proteomes" id="UP001287356"/>
    </source>
</evidence>